<dbReference type="EMBL" id="FOFB01000010">
    <property type="protein sequence ID" value="SEQ45366.1"/>
    <property type="molecule type" value="Genomic_DNA"/>
</dbReference>
<dbReference type="Proteomes" id="UP000199021">
    <property type="component" value="Unassembled WGS sequence"/>
</dbReference>
<organism evidence="2 3">
    <name type="scientific">Neolewinella agarilytica</name>
    <dbReference type="NCBI Taxonomy" id="478744"/>
    <lineage>
        <taxon>Bacteria</taxon>
        <taxon>Pseudomonadati</taxon>
        <taxon>Bacteroidota</taxon>
        <taxon>Saprospiria</taxon>
        <taxon>Saprospirales</taxon>
        <taxon>Lewinellaceae</taxon>
        <taxon>Neolewinella</taxon>
    </lineage>
</organism>
<keyword evidence="3" id="KW-1185">Reference proteome</keyword>
<name>A0A1H9G5E4_9BACT</name>
<protein>
    <submittedName>
        <fullName evidence="2">Methyltransferase FkbM domain-containing protein</fullName>
    </submittedName>
</protein>
<evidence type="ECO:0000313" key="2">
    <source>
        <dbReference type="EMBL" id="SEQ45366.1"/>
    </source>
</evidence>
<dbReference type="InterPro" id="IPR006342">
    <property type="entry name" value="FkbM_mtfrase"/>
</dbReference>
<accession>A0A1H9G5E4</accession>
<sequence length="275" mass="31963">MQKFIVEVILPRLEKRGFVLQQTIEKQRVVDLIQKLHPQRTQFQLTRLGAKGDGGYLVPDCLEDITACFSPGVARVSLFEFDCLERGMKIFMADKSVDEPNWKVDKNRYSFEKKYIGCTNNETFMTLDNWFESSDLSNDTELLLQMDIEGGEYPALMNASDELMGRFKIMVIEFHRLKNLWNRGFFDVAETVFDKILQTHVCVHLHPNNFKGPKGSVYSLFGVDIPKVMEFTFLRKDVAEIKGYQTEFPHPYDFDNAARGHYPLPGDWYRTENES</sequence>
<dbReference type="AlphaFoldDB" id="A0A1H9G5E4"/>
<dbReference type="InParanoid" id="A0A1H9G5E4"/>
<evidence type="ECO:0000313" key="3">
    <source>
        <dbReference type="Proteomes" id="UP000199021"/>
    </source>
</evidence>
<dbReference type="SUPFAM" id="SSF53335">
    <property type="entry name" value="S-adenosyl-L-methionine-dependent methyltransferases"/>
    <property type="match status" value="1"/>
</dbReference>
<dbReference type="Pfam" id="PF05050">
    <property type="entry name" value="Methyltransf_21"/>
    <property type="match status" value="1"/>
</dbReference>
<keyword evidence="2" id="KW-0808">Transferase</keyword>
<evidence type="ECO:0000259" key="1">
    <source>
        <dbReference type="Pfam" id="PF05050"/>
    </source>
</evidence>
<keyword evidence="2" id="KW-0489">Methyltransferase</keyword>
<dbReference type="RefSeq" id="WP_217642154.1">
    <property type="nucleotide sequence ID" value="NZ_FOFB01000010.1"/>
</dbReference>
<dbReference type="STRING" id="478744.SAMN05444359_11046"/>
<dbReference type="InterPro" id="IPR029063">
    <property type="entry name" value="SAM-dependent_MTases_sf"/>
</dbReference>
<gene>
    <name evidence="2" type="ORF">SAMN05444359_11046</name>
</gene>
<reference evidence="3" key="1">
    <citation type="submission" date="2016-10" db="EMBL/GenBank/DDBJ databases">
        <authorList>
            <person name="Varghese N."/>
            <person name="Submissions S."/>
        </authorList>
    </citation>
    <scope>NUCLEOTIDE SEQUENCE [LARGE SCALE GENOMIC DNA]</scope>
    <source>
        <strain evidence="3">DSM 24740</strain>
    </source>
</reference>
<dbReference type="GO" id="GO:0032259">
    <property type="term" value="P:methylation"/>
    <property type="evidence" value="ECO:0007669"/>
    <property type="project" value="UniProtKB-KW"/>
</dbReference>
<proteinExistence type="predicted"/>
<dbReference type="GO" id="GO:0008168">
    <property type="term" value="F:methyltransferase activity"/>
    <property type="evidence" value="ECO:0007669"/>
    <property type="project" value="UniProtKB-KW"/>
</dbReference>
<feature type="domain" description="Methyltransferase FkbM" evidence="1">
    <location>
        <begin position="125"/>
        <end position="182"/>
    </location>
</feature>